<dbReference type="Pfam" id="PF24545">
    <property type="entry name" value="Ig_TPPC8_1st"/>
    <property type="match status" value="1"/>
</dbReference>
<dbReference type="PANTHER" id="PTHR12975">
    <property type="entry name" value="TRANSPORT PROTEIN TRAPP"/>
    <property type="match status" value="1"/>
</dbReference>
<evidence type="ECO:0000256" key="1">
    <source>
        <dbReference type="SAM" id="MobiDB-lite"/>
    </source>
</evidence>
<reference evidence="3" key="1">
    <citation type="submission" date="2020-05" db="EMBL/GenBank/DDBJ databases">
        <title>Phylogenomic resolution of chytrid fungi.</title>
        <authorList>
            <person name="Stajich J.E."/>
            <person name="Amses K."/>
            <person name="Simmons R."/>
            <person name="Seto K."/>
            <person name="Myers J."/>
            <person name="Bonds A."/>
            <person name="Quandt C.A."/>
            <person name="Barry K."/>
            <person name="Liu P."/>
            <person name="Grigoriev I."/>
            <person name="Longcore J.E."/>
            <person name="James T.Y."/>
        </authorList>
    </citation>
    <scope>NUCLEOTIDE SEQUENCE</scope>
    <source>
        <strain evidence="3">JEL0513</strain>
    </source>
</reference>
<keyword evidence="4" id="KW-1185">Reference proteome</keyword>
<evidence type="ECO:0000313" key="3">
    <source>
        <dbReference type="EMBL" id="KAJ3123555.1"/>
    </source>
</evidence>
<dbReference type="InterPro" id="IPR058541">
    <property type="entry name" value="Ig_TPPC8_1st"/>
</dbReference>
<dbReference type="Pfam" id="PF12739">
    <property type="entry name" value="TRAPPC-Trs85"/>
    <property type="match status" value="1"/>
</dbReference>
<proteinExistence type="predicted"/>
<dbReference type="PANTHER" id="PTHR12975:SF6">
    <property type="entry name" value="TRAFFICKING PROTEIN PARTICLE COMPLEX SUBUNIT 8"/>
    <property type="match status" value="1"/>
</dbReference>
<dbReference type="GO" id="GO:1990072">
    <property type="term" value="C:TRAPPIII protein complex"/>
    <property type="evidence" value="ECO:0007669"/>
    <property type="project" value="TreeGrafter"/>
</dbReference>
<name>A0AAD5XGI9_9FUNG</name>
<sequence length="867" mass="96341">MLVDGDGSRFVHLALSPLVGVAATVEAEAIAHANNLPTVAHLLGPFGTRVEGKVNILDSQGHAANHEGFSLRFAPLHQLAGPPLAAIKSALIDSVSNSHHPIPLNDAPWYHTYRNYVCKYNGASEHETFNHPVACIVVASTSAPDPIAQLSALAPSSPEKLPAIFGNGYMDTQIAHKYYVLLHDIANENNSVNPDILFTQMKKQFGLSCRLIRVNSKRPNDPEYHESKVWDSFMTEWTPLLDEKIDDLNTSLKTSPSNAGVSRKSLGALTYSEIELNSTVLSVTIENSKSNQDVSTEIAKEKIIYGNLMSENDVKSLEIFVREFVVQSLLPSMERSVQHWNEQVASSRRGFTGRLFTAGRRFLGTAVSQTGQNKSGTTSPGSISPESTIPFPHTSVELILRKLADYSFMLRDYKFAYSQYDSVKKDFSGNERAIKHFAGIQEMLALCVLMTRNDGSSGGGGLRGNVESLLESAIANYLDSGMSIYATRATMLVYECLKSKDGWKEAGGLLLRMVGEREHALRCYLSAQKVYEASGWALIEDHNNFTTGRLQFHLGDPITSYKTFIKLLEESNLGQSTERQAEHLKEFLHVYKSIQKVENLPQTPLPVLLHQTVSVSLVQKLQAGQTSVNDAVWDKMENDLVENGFNKNGKPVKLMKAVRDGGNTICAVGEPVFVSFEVKNPLQIPLLFNDISLFARFDPSQAKPSLGDDHKSSRELKHCYEFFDLENIPKLTLEANETRRIQLTVFPKFEGEIAIDGINLTLSDTIPIFITFAKRGRRLNDTQKQRCSEQPVYAVDNTLKLSVTSPMPVLDIVFHAFPSVLLNGQVERAILEITNKGHRGLKDLKVKLSHPQFFEFGRVEQTDLPIY</sequence>
<dbReference type="Proteomes" id="UP001211907">
    <property type="component" value="Unassembled WGS sequence"/>
</dbReference>
<organism evidence="3 4">
    <name type="scientific">Physocladia obscura</name>
    <dbReference type="NCBI Taxonomy" id="109957"/>
    <lineage>
        <taxon>Eukaryota</taxon>
        <taxon>Fungi</taxon>
        <taxon>Fungi incertae sedis</taxon>
        <taxon>Chytridiomycota</taxon>
        <taxon>Chytridiomycota incertae sedis</taxon>
        <taxon>Chytridiomycetes</taxon>
        <taxon>Chytridiales</taxon>
        <taxon>Chytriomycetaceae</taxon>
        <taxon>Physocladia</taxon>
    </lineage>
</organism>
<dbReference type="InterPro" id="IPR024420">
    <property type="entry name" value="TRAPP_III_complex_Trs85"/>
</dbReference>
<dbReference type="AlphaFoldDB" id="A0AAD5XGI9"/>
<feature type="region of interest" description="Disordered" evidence="1">
    <location>
        <begin position="367"/>
        <end position="387"/>
    </location>
</feature>
<protein>
    <submittedName>
        <fullName evidence="3">Trafficking protein particle complex 8</fullName>
    </submittedName>
</protein>
<comment type="caution">
    <text evidence="3">The sequence shown here is derived from an EMBL/GenBank/DDBJ whole genome shotgun (WGS) entry which is preliminary data.</text>
</comment>
<feature type="domain" description="TPPC8 first Ig-like" evidence="2">
    <location>
        <begin position="630"/>
        <end position="822"/>
    </location>
</feature>
<dbReference type="EMBL" id="JADGJH010000730">
    <property type="protein sequence ID" value="KAJ3123555.1"/>
    <property type="molecule type" value="Genomic_DNA"/>
</dbReference>
<accession>A0AAD5XGI9</accession>
<feature type="non-terminal residue" evidence="3">
    <location>
        <position position="1"/>
    </location>
</feature>
<evidence type="ECO:0000313" key="4">
    <source>
        <dbReference type="Proteomes" id="UP001211907"/>
    </source>
</evidence>
<gene>
    <name evidence="3" type="primary">TRAPPC8_2</name>
    <name evidence="3" type="ORF">HK100_011570</name>
</gene>
<evidence type="ECO:0000259" key="2">
    <source>
        <dbReference type="Pfam" id="PF24545"/>
    </source>
</evidence>